<accession>A0A3L6SI01</accession>
<feature type="region of interest" description="Disordered" evidence="2">
    <location>
        <begin position="16"/>
        <end position="57"/>
    </location>
</feature>
<evidence type="ECO:0000313" key="3">
    <source>
        <dbReference type="EMBL" id="RLN21690.1"/>
    </source>
</evidence>
<dbReference type="CDD" id="cd11650">
    <property type="entry name" value="AT4G37440_like"/>
    <property type="match status" value="1"/>
</dbReference>
<gene>
    <name evidence="3" type="ORF">C2845_PM07G38670</name>
</gene>
<dbReference type="PANTHER" id="PTHR34057">
    <property type="entry name" value="ELONGATION FACTOR"/>
    <property type="match status" value="1"/>
</dbReference>
<reference evidence="4" key="1">
    <citation type="journal article" date="2019" name="Nat. Commun.">
        <title>The genome of broomcorn millet.</title>
        <authorList>
            <person name="Zou C."/>
            <person name="Miki D."/>
            <person name="Li D."/>
            <person name="Tang Q."/>
            <person name="Xiao L."/>
            <person name="Rajput S."/>
            <person name="Deng P."/>
            <person name="Jia W."/>
            <person name="Huang R."/>
            <person name="Zhang M."/>
            <person name="Sun Y."/>
            <person name="Hu J."/>
            <person name="Fu X."/>
            <person name="Schnable P.S."/>
            <person name="Li F."/>
            <person name="Zhang H."/>
            <person name="Feng B."/>
            <person name="Zhu X."/>
            <person name="Liu R."/>
            <person name="Schnable J.C."/>
            <person name="Zhu J.-K."/>
            <person name="Zhang H."/>
        </authorList>
    </citation>
    <scope>NUCLEOTIDE SEQUENCE [LARGE SCALE GENOMIC DNA]</scope>
</reference>
<dbReference type="AlphaFoldDB" id="A0A3L6SI01"/>
<comment type="caution">
    <text evidence="3">The sequence shown here is derived from an EMBL/GenBank/DDBJ whole genome shotgun (WGS) entry which is preliminary data.</text>
</comment>
<keyword evidence="1" id="KW-0175">Coiled coil</keyword>
<dbReference type="STRING" id="4540.A0A3L6SI01"/>
<dbReference type="EMBL" id="PQIB02000004">
    <property type="protein sequence ID" value="RLN21690.1"/>
    <property type="molecule type" value="Genomic_DNA"/>
</dbReference>
<dbReference type="Proteomes" id="UP000275267">
    <property type="component" value="Unassembled WGS sequence"/>
</dbReference>
<evidence type="ECO:0000256" key="2">
    <source>
        <dbReference type="SAM" id="MobiDB-lite"/>
    </source>
</evidence>
<feature type="region of interest" description="Disordered" evidence="2">
    <location>
        <begin position="418"/>
        <end position="440"/>
    </location>
</feature>
<protein>
    <submittedName>
        <fullName evidence="3">Uncharacterized protein</fullName>
    </submittedName>
</protein>
<proteinExistence type="predicted"/>
<feature type="region of interest" description="Disordered" evidence="2">
    <location>
        <begin position="99"/>
        <end position="124"/>
    </location>
</feature>
<name>A0A3L6SI01_PANMI</name>
<evidence type="ECO:0000256" key="1">
    <source>
        <dbReference type="SAM" id="Coils"/>
    </source>
</evidence>
<dbReference type="PANTHER" id="PTHR34057:SF15">
    <property type="entry name" value="CALMODULIN-BINDING DOMAIN-CONTAINING PROTEIN"/>
    <property type="match status" value="1"/>
</dbReference>
<dbReference type="InterPro" id="IPR038745">
    <property type="entry name" value="AT4G37440-like"/>
</dbReference>
<feature type="coiled-coil region" evidence="1">
    <location>
        <begin position="217"/>
        <end position="244"/>
    </location>
</feature>
<evidence type="ECO:0000313" key="4">
    <source>
        <dbReference type="Proteomes" id="UP000275267"/>
    </source>
</evidence>
<dbReference type="OrthoDB" id="21648at2759"/>
<keyword evidence="4" id="KW-1185">Reference proteome</keyword>
<sequence>MEVRLATYLACIDRGREREKKKKKKKEASTHAASPQMRSKTDKAPHGAHAQSSSTVHPIVSVSAPAFPSLPGGDGWASGGAIRYVFAVPFACDEHAPGPPYGARSRSSLDAEDGGGGGGGENQSSMMVVKTEAVCANGGPLVAAPDLAEDQGGDTIECSSSFGETSSGFDGEADGGEPEVNSVVSTHANGGWSSKLARRKKVASEWRNSVRPVLWRCQWLELRLKELSSQVSKYDRELALIKKEKELQQAVSKANGSMSEPVQIHKGHGNSIMKRRKRKRHEQNVDASLYINKHKILSYYHDKKNKGAETGGLLIDDDCGGTENGKISGLCDRTHPNSYNDFSIKKEYVCVLVKAYVCVLIEDDGSIRGGLDTVTLLDSENYDMIFQQLTLKDTLMTIDGLQSRVNLLQDLLSKAHSGGESSALSEDNSHVRVPRKRQHSQKRPFSFTKCRYTKPQKRKNLNILLKGDDGPDLNIDDILIDNQAANEVFQQFGKASHLPFGTLSKGQNISGPAEVKNICAPAAPVLEPVSRQSKQVYPVVWSPKSVAISTWITM</sequence>
<organism evidence="3 4">
    <name type="scientific">Panicum miliaceum</name>
    <name type="common">Proso millet</name>
    <name type="synonym">Broomcorn millet</name>
    <dbReference type="NCBI Taxonomy" id="4540"/>
    <lineage>
        <taxon>Eukaryota</taxon>
        <taxon>Viridiplantae</taxon>
        <taxon>Streptophyta</taxon>
        <taxon>Embryophyta</taxon>
        <taxon>Tracheophyta</taxon>
        <taxon>Spermatophyta</taxon>
        <taxon>Magnoliopsida</taxon>
        <taxon>Liliopsida</taxon>
        <taxon>Poales</taxon>
        <taxon>Poaceae</taxon>
        <taxon>PACMAD clade</taxon>
        <taxon>Panicoideae</taxon>
        <taxon>Panicodae</taxon>
        <taxon>Paniceae</taxon>
        <taxon>Panicinae</taxon>
        <taxon>Panicum</taxon>
        <taxon>Panicum sect. Panicum</taxon>
    </lineage>
</organism>